<dbReference type="RefSeq" id="WP_184748297.1">
    <property type="nucleotide sequence ID" value="NZ_JACHGJ010000009.1"/>
</dbReference>
<evidence type="ECO:0000313" key="4">
    <source>
        <dbReference type="EMBL" id="MBB6482061.1"/>
    </source>
</evidence>
<protein>
    <submittedName>
        <fullName evidence="4">DNA-binding response OmpR family regulator</fullName>
    </submittedName>
</protein>
<dbReference type="InterPro" id="IPR050595">
    <property type="entry name" value="Bact_response_regulator"/>
</dbReference>
<keyword evidence="1 2" id="KW-0597">Phosphoprotein</keyword>
<feature type="domain" description="Response regulatory" evidence="3">
    <location>
        <begin position="299"/>
        <end position="413"/>
    </location>
</feature>
<evidence type="ECO:0000256" key="2">
    <source>
        <dbReference type="PROSITE-ProRule" id="PRU00169"/>
    </source>
</evidence>
<keyword evidence="4" id="KW-0238">DNA-binding</keyword>
<dbReference type="AlphaFoldDB" id="A0A841RF97"/>
<dbReference type="Pfam" id="PF00072">
    <property type="entry name" value="Response_reg"/>
    <property type="match status" value="2"/>
</dbReference>
<feature type="modified residue" description="4-aspartylphosphate" evidence="2">
    <location>
        <position position="348"/>
    </location>
</feature>
<reference evidence="4 5" key="1">
    <citation type="submission" date="2020-08" db="EMBL/GenBank/DDBJ databases">
        <title>Genomic Encyclopedia of Type Strains, Phase IV (KMG-IV): sequencing the most valuable type-strain genomes for metagenomic binning, comparative biology and taxonomic classification.</title>
        <authorList>
            <person name="Goeker M."/>
        </authorList>
    </citation>
    <scope>NUCLEOTIDE SEQUENCE [LARGE SCALE GENOMIC DNA]</scope>
    <source>
        <strain evidence="4 5">DSM 2461</strain>
    </source>
</reference>
<dbReference type="CDD" id="cd00156">
    <property type="entry name" value="REC"/>
    <property type="match status" value="1"/>
</dbReference>
<dbReference type="Proteomes" id="UP000587760">
    <property type="component" value="Unassembled WGS sequence"/>
</dbReference>
<dbReference type="GO" id="GO:0000160">
    <property type="term" value="P:phosphorelay signal transduction system"/>
    <property type="evidence" value="ECO:0007669"/>
    <property type="project" value="InterPro"/>
</dbReference>
<dbReference type="PANTHER" id="PTHR44591">
    <property type="entry name" value="STRESS RESPONSE REGULATOR PROTEIN 1"/>
    <property type="match status" value="1"/>
</dbReference>
<keyword evidence="5" id="KW-1185">Reference proteome</keyword>
<dbReference type="InterPro" id="IPR001789">
    <property type="entry name" value="Sig_transdc_resp-reg_receiver"/>
</dbReference>
<sequence length="417" mass="47086">MKKILVIDDSSLFRTFMKTQLEEYGFEVIEGINGLDGLTKMRNQLPDLIIMEYYLSRKGALELLKAKKMNPNTKGIPVVIACNDINREKIVSVANYNVKKFLAKPIKIDLLLQTVSETLNVKIAVDDTPCSLDAHLNDKILFIEIAKGFNREKISLLKYKIAELLKLHKIASPRILILLTDITYRDEDQSKLETLLQSISETVTSHDNIKILTVSEKIREVLSGNLYYRDIEVVKSLEKAIDGLLGKRGLEEMTAEKSNVHESLLSSAVDDNANSTVHLNFQDESRLGGDFASGEKKYRIAAVDDDIIVQALIRKTFDGYDWPVTTFGDGRDFLKDFHADDFDLIFLDLMMPDVNGFAVLKFLKENDVEIPVIVLSALSRKESVMKALDFGIKSYMIKPLKPEGLIAKTKEILTAMF</sequence>
<dbReference type="InterPro" id="IPR011006">
    <property type="entry name" value="CheY-like_superfamily"/>
</dbReference>
<dbReference type="Gene3D" id="3.40.50.2300">
    <property type="match status" value="2"/>
</dbReference>
<evidence type="ECO:0000259" key="3">
    <source>
        <dbReference type="PROSITE" id="PS50110"/>
    </source>
</evidence>
<comment type="caution">
    <text evidence="4">The sequence shown here is derived from an EMBL/GenBank/DDBJ whole genome shotgun (WGS) entry which is preliminary data.</text>
</comment>
<dbReference type="GO" id="GO:0003677">
    <property type="term" value="F:DNA binding"/>
    <property type="evidence" value="ECO:0007669"/>
    <property type="project" value="UniProtKB-KW"/>
</dbReference>
<dbReference type="PANTHER" id="PTHR44591:SF3">
    <property type="entry name" value="RESPONSE REGULATORY DOMAIN-CONTAINING PROTEIN"/>
    <property type="match status" value="1"/>
</dbReference>
<dbReference type="PROSITE" id="PS50110">
    <property type="entry name" value="RESPONSE_REGULATORY"/>
    <property type="match status" value="2"/>
</dbReference>
<proteinExistence type="predicted"/>
<evidence type="ECO:0000313" key="5">
    <source>
        <dbReference type="Proteomes" id="UP000587760"/>
    </source>
</evidence>
<comment type="caution">
    <text evidence="2">Lacks conserved residue(s) required for the propagation of feature annotation.</text>
</comment>
<feature type="domain" description="Response regulatory" evidence="3">
    <location>
        <begin position="3"/>
        <end position="119"/>
    </location>
</feature>
<name>A0A841RF97_9SPIO</name>
<evidence type="ECO:0000256" key="1">
    <source>
        <dbReference type="ARBA" id="ARBA00022553"/>
    </source>
</evidence>
<dbReference type="EMBL" id="JACHGJ010000009">
    <property type="protein sequence ID" value="MBB6482061.1"/>
    <property type="molecule type" value="Genomic_DNA"/>
</dbReference>
<dbReference type="SMART" id="SM00448">
    <property type="entry name" value="REC"/>
    <property type="match status" value="2"/>
</dbReference>
<accession>A0A841RF97</accession>
<dbReference type="SUPFAM" id="SSF52172">
    <property type="entry name" value="CheY-like"/>
    <property type="match status" value="2"/>
</dbReference>
<gene>
    <name evidence="4" type="ORF">HNR50_003749</name>
</gene>
<organism evidence="4 5">
    <name type="scientific">Spirochaeta isovalerica</name>
    <dbReference type="NCBI Taxonomy" id="150"/>
    <lineage>
        <taxon>Bacteria</taxon>
        <taxon>Pseudomonadati</taxon>
        <taxon>Spirochaetota</taxon>
        <taxon>Spirochaetia</taxon>
        <taxon>Spirochaetales</taxon>
        <taxon>Spirochaetaceae</taxon>
        <taxon>Spirochaeta</taxon>
    </lineage>
</organism>